<evidence type="ECO:0008006" key="4">
    <source>
        <dbReference type="Google" id="ProtNLM"/>
    </source>
</evidence>
<protein>
    <recommendedName>
        <fullName evidence="4">Nitrogen fixation protein FixH</fullName>
    </recommendedName>
</protein>
<keyword evidence="1" id="KW-0472">Membrane</keyword>
<gene>
    <name evidence="2" type="ORF">GTQ55_05875</name>
</gene>
<proteinExistence type="predicted"/>
<evidence type="ECO:0000313" key="3">
    <source>
        <dbReference type="Proteomes" id="UP000464675"/>
    </source>
</evidence>
<organism evidence="2 3">
    <name type="scientific">Microbulbifer hydrolyticus</name>
    <dbReference type="NCBI Taxonomy" id="48074"/>
    <lineage>
        <taxon>Bacteria</taxon>
        <taxon>Pseudomonadati</taxon>
        <taxon>Pseudomonadota</taxon>
        <taxon>Gammaproteobacteria</taxon>
        <taxon>Cellvibrionales</taxon>
        <taxon>Microbulbiferaceae</taxon>
        <taxon>Microbulbifer</taxon>
    </lineage>
</organism>
<keyword evidence="3" id="KW-1185">Reference proteome</keyword>
<accession>A0ABX6IUP2</accession>
<evidence type="ECO:0000313" key="2">
    <source>
        <dbReference type="EMBL" id="QHQ38559.1"/>
    </source>
</evidence>
<reference evidence="2 3" key="1">
    <citation type="submission" date="2020-01" db="EMBL/GenBank/DDBJ databases">
        <title>The possibility of degradation of plastic by Microbulbifer hydrolyticus IRE-31.</title>
        <authorList>
            <person name="Liu L."/>
        </authorList>
    </citation>
    <scope>NUCLEOTIDE SEQUENCE [LARGE SCALE GENOMIC DNA]</scope>
    <source>
        <strain evidence="2 3">IRE-31</strain>
    </source>
</reference>
<dbReference type="EMBL" id="CP047491">
    <property type="protein sequence ID" value="QHQ38559.1"/>
    <property type="molecule type" value="Genomic_DNA"/>
</dbReference>
<keyword evidence="1" id="KW-1133">Transmembrane helix</keyword>
<sequence>MVEQSVTRRVEKKAPGPWYREPWFWMVMSPLILVVVVSMTMVSIAVRHGDDVVSDTYYKDSRMYHYSAEQDQRARALNLAGMLLFSPQDKTISLDLRGDIEFPEKLLLTLSHPVEADMDEHVVLEQISIGRYRGNVDAPLQHRWYLEVMPELDPEEFRNAPWRLKGEIDFNLGNGVPLKPIEP</sequence>
<dbReference type="InterPro" id="IPR008620">
    <property type="entry name" value="FixH"/>
</dbReference>
<name>A0ABX6IUP2_9GAMM</name>
<keyword evidence="1" id="KW-0812">Transmembrane</keyword>
<evidence type="ECO:0000256" key="1">
    <source>
        <dbReference type="SAM" id="Phobius"/>
    </source>
</evidence>
<dbReference type="Proteomes" id="UP000464675">
    <property type="component" value="Chromosome"/>
</dbReference>
<dbReference type="Pfam" id="PF05751">
    <property type="entry name" value="FixH"/>
    <property type="match status" value="1"/>
</dbReference>
<feature type="transmembrane region" description="Helical" evidence="1">
    <location>
        <begin position="23"/>
        <end position="46"/>
    </location>
</feature>